<evidence type="ECO:0000256" key="2">
    <source>
        <dbReference type="ARBA" id="ARBA00023125"/>
    </source>
</evidence>
<evidence type="ECO:0000313" key="5">
    <source>
        <dbReference type="EMBL" id="RAJ80397.1"/>
    </source>
</evidence>
<organism evidence="5 6">
    <name type="scientific">Chitinophaga dinghuensis</name>
    <dbReference type="NCBI Taxonomy" id="1539050"/>
    <lineage>
        <taxon>Bacteria</taxon>
        <taxon>Pseudomonadati</taxon>
        <taxon>Bacteroidota</taxon>
        <taxon>Chitinophagia</taxon>
        <taxon>Chitinophagales</taxon>
        <taxon>Chitinophagaceae</taxon>
        <taxon>Chitinophaga</taxon>
    </lineage>
</organism>
<dbReference type="EMBL" id="QLMA01000005">
    <property type="protein sequence ID" value="RAJ80397.1"/>
    <property type="molecule type" value="Genomic_DNA"/>
</dbReference>
<accession>A0A327VWM3</accession>
<dbReference type="InterPro" id="IPR018060">
    <property type="entry name" value="HTH_AraC"/>
</dbReference>
<dbReference type="SMART" id="SM00342">
    <property type="entry name" value="HTH_ARAC"/>
    <property type="match status" value="1"/>
</dbReference>
<dbReference type="InterPro" id="IPR009057">
    <property type="entry name" value="Homeodomain-like_sf"/>
</dbReference>
<gene>
    <name evidence="5" type="ORF">CLV59_105506</name>
</gene>
<evidence type="ECO:0000313" key="6">
    <source>
        <dbReference type="Proteomes" id="UP000249819"/>
    </source>
</evidence>
<keyword evidence="2 5" id="KW-0238">DNA-binding</keyword>
<dbReference type="AlphaFoldDB" id="A0A327VWM3"/>
<dbReference type="GO" id="GO:0003700">
    <property type="term" value="F:DNA-binding transcription factor activity"/>
    <property type="evidence" value="ECO:0007669"/>
    <property type="project" value="InterPro"/>
</dbReference>
<evidence type="ECO:0000259" key="4">
    <source>
        <dbReference type="PROSITE" id="PS01124"/>
    </source>
</evidence>
<evidence type="ECO:0000256" key="3">
    <source>
        <dbReference type="ARBA" id="ARBA00023163"/>
    </source>
</evidence>
<comment type="caution">
    <text evidence="5">The sequence shown here is derived from an EMBL/GenBank/DDBJ whole genome shotgun (WGS) entry which is preliminary data.</text>
</comment>
<name>A0A327VWM3_9BACT</name>
<feature type="domain" description="HTH araC/xylS-type" evidence="4">
    <location>
        <begin position="185"/>
        <end position="295"/>
    </location>
</feature>
<protein>
    <submittedName>
        <fullName evidence="5">AraC-like DNA-binding protein</fullName>
    </submittedName>
</protein>
<dbReference type="PANTHER" id="PTHR43280:SF32">
    <property type="entry name" value="TRANSCRIPTIONAL REGULATORY PROTEIN"/>
    <property type="match status" value="1"/>
</dbReference>
<keyword evidence="3" id="KW-0804">Transcription</keyword>
<dbReference type="OrthoDB" id="629929at2"/>
<dbReference type="Gene3D" id="1.10.10.60">
    <property type="entry name" value="Homeodomain-like"/>
    <property type="match status" value="1"/>
</dbReference>
<sequence length="297" mass="34500">MTKREDISGFYERIHYLASEKIGLDKPHINVFERAACIGATPFSRRDYYKVILILGTGKLDYANQSIYIDRPALVFSNPMIPYNWNPDSSAQGGWFCIFNQAFIQQREGLLTHLPMFQIDTDKVFFPDANSVEEIATFFKAMMRENSEDYVYKSDVLRNYLHLIIHHALKMQPARDYDRDLNAAARITSLFLELLNRQFPVDSRERELKLRSAKDFAKQLSLHTNHLNRVVKDFTGKTTTEHIAGRILLEANDLLLNTDWPISEIGYRLGFQYPGYFNSFYKKHAGTTPNEVRKQVV</sequence>
<dbReference type="Proteomes" id="UP000249819">
    <property type="component" value="Unassembled WGS sequence"/>
</dbReference>
<dbReference type="RefSeq" id="WP_111593386.1">
    <property type="nucleotide sequence ID" value="NZ_QLMA01000005.1"/>
</dbReference>
<dbReference type="SUPFAM" id="SSF46689">
    <property type="entry name" value="Homeodomain-like"/>
    <property type="match status" value="1"/>
</dbReference>
<dbReference type="PROSITE" id="PS01124">
    <property type="entry name" value="HTH_ARAC_FAMILY_2"/>
    <property type="match status" value="1"/>
</dbReference>
<keyword evidence="1" id="KW-0805">Transcription regulation</keyword>
<proteinExistence type="predicted"/>
<evidence type="ECO:0000256" key="1">
    <source>
        <dbReference type="ARBA" id="ARBA00023015"/>
    </source>
</evidence>
<dbReference type="GO" id="GO:0043565">
    <property type="term" value="F:sequence-specific DNA binding"/>
    <property type="evidence" value="ECO:0007669"/>
    <property type="project" value="InterPro"/>
</dbReference>
<dbReference type="PANTHER" id="PTHR43280">
    <property type="entry name" value="ARAC-FAMILY TRANSCRIPTIONAL REGULATOR"/>
    <property type="match status" value="1"/>
</dbReference>
<dbReference type="Pfam" id="PF12833">
    <property type="entry name" value="HTH_18"/>
    <property type="match status" value="1"/>
</dbReference>
<keyword evidence="6" id="KW-1185">Reference proteome</keyword>
<reference evidence="5 6" key="1">
    <citation type="submission" date="2018-06" db="EMBL/GenBank/DDBJ databases">
        <title>Genomic Encyclopedia of Archaeal and Bacterial Type Strains, Phase II (KMG-II): from individual species to whole genera.</title>
        <authorList>
            <person name="Goeker M."/>
        </authorList>
    </citation>
    <scope>NUCLEOTIDE SEQUENCE [LARGE SCALE GENOMIC DNA]</scope>
    <source>
        <strain evidence="5 6">DSM 29821</strain>
    </source>
</reference>